<dbReference type="Gene3D" id="2.30.24.10">
    <property type="entry name" value="CAT RNA-binding domain"/>
    <property type="match status" value="1"/>
</dbReference>
<reference evidence="4 6" key="2">
    <citation type="submission" date="2016-10" db="EMBL/GenBank/DDBJ databases">
        <authorList>
            <person name="Varghese N."/>
            <person name="Submissions S."/>
        </authorList>
    </citation>
    <scope>NUCLEOTIDE SEQUENCE [LARGE SCALE GENOMIC DNA]</scope>
    <source>
        <strain evidence="4 6">DSM 21619</strain>
    </source>
</reference>
<dbReference type="GO" id="GO:0006355">
    <property type="term" value="P:regulation of DNA-templated transcription"/>
    <property type="evidence" value="ECO:0007669"/>
    <property type="project" value="InterPro"/>
</dbReference>
<evidence type="ECO:0000259" key="2">
    <source>
        <dbReference type="PROSITE" id="PS51372"/>
    </source>
</evidence>
<protein>
    <submittedName>
        <fullName evidence="3">PtsGHI operon antiterminator</fullName>
    </submittedName>
    <submittedName>
        <fullName evidence="4">Transcriptional antiterminator, BglG family</fullName>
    </submittedName>
</protein>
<accession>A0A075LF91</accession>
<dbReference type="GeneID" id="34222537"/>
<dbReference type="SUPFAM" id="SSF63520">
    <property type="entry name" value="PTS-regulatory domain, PRD"/>
    <property type="match status" value="2"/>
</dbReference>
<evidence type="ECO:0000313" key="3">
    <source>
        <dbReference type="EMBL" id="AIF65345.1"/>
    </source>
</evidence>
<dbReference type="Gene3D" id="1.10.1790.10">
    <property type="entry name" value="PRD domain"/>
    <property type="match status" value="1"/>
</dbReference>
<dbReference type="EMBL" id="CP008876">
    <property type="protein sequence ID" value="AIF65345.1"/>
    <property type="molecule type" value="Genomic_DNA"/>
</dbReference>
<dbReference type="InterPro" id="IPR011608">
    <property type="entry name" value="PRD"/>
</dbReference>
<organism evidence="3 5">
    <name type="scientific">Terribacillus saccharophilus</name>
    <dbReference type="NCBI Taxonomy" id="361277"/>
    <lineage>
        <taxon>Bacteria</taxon>
        <taxon>Bacillati</taxon>
        <taxon>Bacillota</taxon>
        <taxon>Bacilli</taxon>
        <taxon>Bacillales</taxon>
        <taxon>Bacillaceae</taxon>
        <taxon>Terribacillus</taxon>
    </lineage>
</organism>
<dbReference type="EMBL" id="FOCD01000003">
    <property type="protein sequence ID" value="SEN74978.1"/>
    <property type="molecule type" value="Genomic_DNA"/>
</dbReference>
<dbReference type="OrthoDB" id="9813552at2"/>
<dbReference type="Pfam" id="PF03123">
    <property type="entry name" value="CAT_RBD"/>
    <property type="match status" value="1"/>
</dbReference>
<dbReference type="InterPro" id="IPR036650">
    <property type="entry name" value="CAT_RNA-bd_dom_sf"/>
</dbReference>
<dbReference type="NCBIfam" id="NF047357">
    <property type="entry name" value="antiterm_GlcT"/>
    <property type="match status" value="1"/>
</dbReference>
<evidence type="ECO:0000313" key="6">
    <source>
        <dbReference type="Proteomes" id="UP000199735"/>
    </source>
</evidence>
<dbReference type="Gene3D" id="1.20.890.100">
    <property type="match status" value="1"/>
</dbReference>
<dbReference type="Pfam" id="PF00874">
    <property type="entry name" value="PRD"/>
    <property type="match status" value="2"/>
</dbReference>
<dbReference type="InterPro" id="IPR004341">
    <property type="entry name" value="CAT_RNA-bd_dom"/>
</dbReference>
<dbReference type="SMART" id="SM01061">
    <property type="entry name" value="CAT_RBD"/>
    <property type="match status" value="1"/>
</dbReference>
<gene>
    <name evidence="3" type="ORF">GZ22_00855</name>
    <name evidence="4" type="ORF">SAMN04489762_2745</name>
</gene>
<dbReference type="InterPro" id="IPR050661">
    <property type="entry name" value="BglG_antiterminators"/>
</dbReference>
<evidence type="ECO:0000313" key="4">
    <source>
        <dbReference type="EMBL" id="SEN74978.1"/>
    </source>
</evidence>
<dbReference type="Proteomes" id="UP000199735">
    <property type="component" value="Unassembled WGS sequence"/>
</dbReference>
<feature type="domain" description="PRD" evidence="2">
    <location>
        <begin position="175"/>
        <end position="280"/>
    </location>
</feature>
<sequence length="280" mass="32075">MGNSFSVQKVLNNNVLIAENEAAKEVVLIGKGVGFGKKAGSRLEEGAFEKLFVLQDEKEQNSYKQMLNHIDEELVAVMNDVIYLIAKRMEHPLNEHIHVGLTDHLAFAMKRLEQGLGIKNPFAVETKFIYPKEYTVASEAVSLLNERLGIELPDGEIGFIALHIHSACINQPVGELSQYTRLIAQMFQVIEKSLAITVDRESINYIRLVRHFRFAIDRIKRGEEVREPDKIMTLLKNEYPLCYNTAWKLVKILQQTLKRPVQEAETVYLTLHLYRLTNKL</sequence>
<keyword evidence="1" id="KW-0677">Repeat</keyword>
<dbReference type="SUPFAM" id="SSF50151">
    <property type="entry name" value="SacY-like RNA-binding domain"/>
    <property type="match status" value="1"/>
</dbReference>
<name>A0A075LF91_9BACI</name>
<accession>A0AAX2EHV7</accession>
<dbReference type="Proteomes" id="UP000027980">
    <property type="component" value="Chromosome"/>
</dbReference>
<dbReference type="InterPro" id="IPR036634">
    <property type="entry name" value="PRD_sf"/>
</dbReference>
<feature type="domain" description="PRD" evidence="2">
    <location>
        <begin position="69"/>
        <end position="174"/>
    </location>
</feature>
<dbReference type="PANTHER" id="PTHR30185">
    <property type="entry name" value="CRYPTIC BETA-GLUCOSIDE BGL OPERON ANTITERMINATOR"/>
    <property type="match status" value="1"/>
</dbReference>
<evidence type="ECO:0000256" key="1">
    <source>
        <dbReference type="ARBA" id="ARBA00022737"/>
    </source>
</evidence>
<dbReference type="KEGG" id="tap:GZ22_00855"/>
<dbReference type="AlphaFoldDB" id="A0A075LF91"/>
<dbReference type="HOGENOM" id="CLU_078802_0_0_9"/>
<dbReference type="Gene3D" id="1.20.58.1950">
    <property type="match status" value="1"/>
</dbReference>
<dbReference type="GO" id="GO:0003723">
    <property type="term" value="F:RNA binding"/>
    <property type="evidence" value="ECO:0007669"/>
    <property type="project" value="InterPro"/>
</dbReference>
<proteinExistence type="predicted"/>
<reference evidence="3 5" key="1">
    <citation type="submission" date="2014-07" db="EMBL/GenBank/DDBJ databases">
        <title>Complete genome sequence of a moderately halophilic bacterium Terribacillus aidingensis MP602, isolated from Cryptomeria fortunei in Tianmu mountain in China.</title>
        <authorList>
            <person name="Wang Y."/>
            <person name="Lu P."/>
            <person name="Zhang L."/>
        </authorList>
    </citation>
    <scope>NUCLEOTIDE SEQUENCE [LARGE SCALE GENOMIC DNA]</scope>
    <source>
        <strain evidence="3 5">MP602</strain>
    </source>
</reference>
<evidence type="ECO:0000313" key="5">
    <source>
        <dbReference type="Proteomes" id="UP000027980"/>
    </source>
</evidence>
<dbReference type="PROSITE" id="PS51372">
    <property type="entry name" value="PRD_2"/>
    <property type="match status" value="2"/>
</dbReference>
<dbReference type="PANTHER" id="PTHR30185:SF16">
    <property type="entry name" value="PROTEIN GLCT"/>
    <property type="match status" value="1"/>
</dbReference>
<dbReference type="RefSeq" id="WP_038557766.1">
    <property type="nucleotide sequence ID" value="NZ_CP008876.1"/>
</dbReference>